<dbReference type="PANTHER" id="PTHR47572:SF5">
    <property type="entry name" value="BLR2277 PROTEIN"/>
    <property type="match status" value="1"/>
</dbReference>
<dbReference type="RefSeq" id="WP_147188463.1">
    <property type="nucleotide sequence ID" value="NZ_CP042435.1"/>
</dbReference>
<protein>
    <submittedName>
        <fullName evidence="2">SMP-30/gluconolactonase/LRE family protein</fullName>
    </submittedName>
</protein>
<feature type="domain" description="SMP-30/Gluconolactonase/LRE-like region" evidence="1">
    <location>
        <begin position="85"/>
        <end position="257"/>
    </location>
</feature>
<dbReference type="OrthoDB" id="241638at2"/>
<name>A0A5B8V6Z3_9BACT</name>
<evidence type="ECO:0000313" key="3">
    <source>
        <dbReference type="Proteomes" id="UP000321533"/>
    </source>
</evidence>
<dbReference type="InterPro" id="IPR051262">
    <property type="entry name" value="SMP-30/CGR1_Lactonase"/>
</dbReference>
<dbReference type="InterPro" id="IPR013658">
    <property type="entry name" value="SGL"/>
</dbReference>
<keyword evidence="3" id="KW-1185">Reference proteome</keyword>
<reference evidence="2 3" key="1">
    <citation type="journal article" date="2016" name="Int. J. Syst. Evol. Microbiol.">
        <title>Panacibacter ginsenosidivorans gen. nov., sp. nov., with ginsenoside converting activity isolated from soil of a ginseng field.</title>
        <authorList>
            <person name="Siddiqi M.Z."/>
            <person name="Muhammad Shafi S."/>
            <person name="Choi K.D."/>
            <person name="Im W.T."/>
        </authorList>
    </citation>
    <scope>NUCLEOTIDE SEQUENCE [LARGE SCALE GENOMIC DNA]</scope>
    <source>
        <strain evidence="2 3">Gsoil1550</strain>
    </source>
</reference>
<proteinExistence type="predicted"/>
<accession>A0A5B8V6Z3</accession>
<dbReference type="Proteomes" id="UP000321533">
    <property type="component" value="Chromosome"/>
</dbReference>
<gene>
    <name evidence="2" type="ORF">FRZ67_04870</name>
</gene>
<dbReference type="InterPro" id="IPR011042">
    <property type="entry name" value="6-blade_b-propeller_TolB-like"/>
</dbReference>
<dbReference type="Gene3D" id="2.120.10.30">
    <property type="entry name" value="TolB, C-terminal domain"/>
    <property type="match status" value="1"/>
</dbReference>
<evidence type="ECO:0000259" key="1">
    <source>
        <dbReference type="Pfam" id="PF08450"/>
    </source>
</evidence>
<dbReference type="Pfam" id="PF08450">
    <property type="entry name" value="SGL"/>
    <property type="match status" value="1"/>
</dbReference>
<dbReference type="KEGG" id="pgin:FRZ67_04870"/>
<dbReference type="PANTHER" id="PTHR47572">
    <property type="entry name" value="LIPOPROTEIN-RELATED"/>
    <property type="match status" value="1"/>
</dbReference>
<sequence length="286" mass="31610">MMPITIDQISIFADGLDHPECVAVHPDGSVWAGGEAGQVYKITENGKTITEVANTGGFVLGIAFSADCTWLAICDLKNKCVWKLDLTSYKLEMFATSAGGVNMNIPNYAVFDKTGKLYVSDSGAFRQVNGKIFCFDENGNGSIWHKGPFNFANGMALSKDEKYLYVVCTWLPGVERIKINNDGTAGEREVFVVIPETCPDGIAFDDEENLYISCYAPNRIYKVSKQKEISILTDDWEAHTLSNPTNIAFGGKDFKQLHTANLGRWHLSRIEMDTKGLPLACHKSKQ</sequence>
<dbReference type="SUPFAM" id="SSF63829">
    <property type="entry name" value="Calcium-dependent phosphotriesterase"/>
    <property type="match status" value="1"/>
</dbReference>
<dbReference type="EMBL" id="CP042435">
    <property type="protein sequence ID" value="QEC66663.1"/>
    <property type="molecule type" value="Genomic_DNA"/>
</dbReference>
<organism evidence="2 3">
    <name type="scientific">Panacibacter ginsenosidivorans</name>
    <dbReference type="NCBI Taxonomy" id="1813871"/>
    <lineage>
        <taxon>Bacteria</taxon>
        <taxon>Pseudomonadati</taxon>
        <taxon>Bacteroidota</taxon>
        <taxon>Chitinophagia</taxon>
        <taxon>Chitinophagales</taxon>
        <taxon>Chitinophagaceae</taxon>
        <taxon>Panacibacter</taxon>
    </lineage>
</organism>
<evidence type="ECO:0000313" key="2">
    <source>
        <dbReference type="EMBL" id="QEC66663.1"/>
    </source>
</evidence>
<dbReference type="AlphaFoldDB" id="A0A5B8V6Z3"/>